<dbReference type="Gene3D" id="1.10.510.10">
    <property type="entry name" value="Transferase(Phosphotransferase) domain 1"/>
    <property type="match status" value="1"/>
</dbReference>
<dbReference type="OrthoDB" id="9795390at2"/>
<reference evidence="4 5" key="1">
    <citation type="submission" date="2019-12" db="EMBL/GenBank/DDBJ databases">
        <authorList>
            <person name="Li J."/>
            <person name="Shi Y."/>
            <person name="Xu G."/>
            <person name="Xiao D."/>
            <person name="Ran X."/>
        </authorList>
    </citation>
    <scope>NUCLEOTIDE SEQUENCE [LARGE SCALE GENOMIC DNA]</scope>
    <source>
        <strain evidence="4 5">JCM 15915</strain>
    </source>
</reference>
<dbReference type="Pfam" id="PF03109">
    <property type="entry name" value="ABC1"/>
    <property type="match status" value="1"/>
</dbReference>
<dbReference type="RefSeq" id="WP_129314363.1">
    <property type="nucleotide sequence ID" value="NZ_NOIQ01000001.1"/>
</dbReference>
<evidence type="ECO:0000256" key="2">
    <source>
        <dbReference type="SAM" id="Phobius"/>
    </source>
</evidence>
<dbReference type="PROSITE" id="PS50011">
    <property type="entry name" value="PROTEIN_KINASE_DOM"/>
    <property type="match status" value="1"/>
</dbReference>
<evidence type="ECO:0000313" key="4">
    <source>
        <dbReference type="EMBL" id="MUN54311.1"/>
    </source>
</evidence>
<accession>A0A7K1LGJ4</accession>
<keyword evidence="2" id="KW-0472">Membrane</keyword>
<keyword evidence="2" id="KW-0812">Transmembrane</keyword>
<dbReference type="InterPro" id="IPR000719">
    <property type="entry name" value="Prot_kinase_dom"/>
</dbReference>
<name>A0A7K1LGJ4_9MICC</name>
<dbReference type="InterPro" id="IPR004147">
    <property type="entry name" value="ABC1_dom"/>
</dbReference>
<dbReference type="EMBL" id="WOGT01000001">
    <property type="protein sequence ID" value="MUN54311.1"/>
    <property type="molecule type" value="Genomic_DNA"/>
</dbReference>
<dbReference type="SUPFAM" id="SSF56112">
    <property type="entry name" value="Protein kinase-like (PK-like)"/>
    <property type="match status" value="1"/>
</dbReference>
<dbReference type="CDD" id="cd05121">
    <property type="entry name" value="ABC1_ADCK3-like"/>
    <property type="match status" value="1"/>
</dbReference>
<gene>
    <name evidence="4" type="ORF">GMA10_03615</name>
</gene>
<keyword evidence="2" id="KW-1133">Transmembrane helix</keyword>
<feature type="transmembrane region" description="Helical" evidence="2">
    <location>
        <begin position="527"/>
        <end position="551"/>
    </location>
</feature>
<sequence length="563" mass="62422">MLERARTRADRLMQIGEVFVKHGLGFLVQGLGGPLAGSLRRVRRLDPQARHTQPEHLRMALEELGPTFIKVGQLVSTRQDLLPPAYTRELAKLQDDSSQIPFAELVNALSGQPEEAMLEQFASIDEQPLATGSIGQVHAGVLRGEQVVIKFRKPGVLEDVQQDLDIISDIAALLSRYVPIAKQYDVVELSRQFARTLREELDYTIEATYCDRFATYFDDDPELHIPTIFWEATTSSMLTQERVSGIKISDVEQLEANGVDRHRLAVNATGAMCRMVFEFGLFHADPHPGNLFVRPDGTINLIDFGMCGELDDEFRDNMLPLFIGLTTENARQCSRAVVRLTNSHGRNVTPQEIEPEMARLLSHYSGQSLDDLNIGKVLADVMAMLHRHQLSLPPEAALLIRMIATAESLGELIDPEFDFIAVLSPYASAFVTSRISLDALAKRLSSLTREAVEFGVEVPSSFRKIMGVIENGGFDVHLRADELEELIDRVEVVGNRLVAGAVLAAVINGSAKVISYQPDRFRHWQSLLIGSGAGSAGLLGGYLLSTAGLRLRRPGRRRRLRSL</sequence>
<evidence type="ECO:0000259" key="3">
    <source>
        <dbReference type="PROSITE" id="PS50011"/>
    </source>
</evidence>
<keyword evidence="5" id="KW-1185">Reference proteome</keyword>
<dbReference type="GO" id="GO:0004672">
    <property type="term" value="F:protein kinase activity"/>
    <property type="evidence" value="ECO:0007669"/>
    <property type="project" value="InterPro"/>
</dbReference>
<organism evidence="4 5">
    <name type="scientific">Rothia koreensis</name>
    <dbReference type="NCBI Taxonomy" id="592378"/>
    <lineage>
        <taxon>Bacteria</taxon>
        <taxon>Bacillati</taxon>
        <taxon>Actinomycetota</taxon>
        <taxon>Actinomycetes</taxon>
        <taxon>Micrococcales</taxon>
        <taxon>Micrococcaceae</taxon>
        <taxon>Rothia</taxon>
    </lineage>
</organism>
<dbReference type="InterPro" id="IPR011009">
    <property type="entry name" value="Kinase-like_dom_sf"/>
</dbReference>
<keyword evidence="4" id="KW-0418">Kinase</keyword>
<dbReference type="Proteomes" id="UP000462152">
    <property type="component" value="Unassembled WGS sequence"/>
</dbReference>
<evidence type="ECO:0000313" key="5">
    <source>
        <dbReference type="Proteomes" id="UP000462152"/>
    </source>
</evidence>
<keyword evidence="4" id="KW-0808">Transferase</keyword>
<dbReference type="InterPro" id="IPR050154">
    <property type="entry name" value="UbiB_kinase"/>
</dbReference>
<proteinExistence type="inferred from homology"/>
<dbReference type="PANTHER" id="PTHR10566">
    <property type="entry name" value="CHAPERONE-ACTIVITY OF BC1 COMPLEX CABC1 -RELATED"/>
    <property type="match status" value="1"/>
</dbReference>
<dbReference type="PANTHER" id="PTHR10566:SF113">
    <property type="entry name" value="PROTEIN ACTIVITY OF BC1 COMPLEX KINASE 7, CHLOROPLASTIC"/>
    <property type="match status" value="1"/>
</dbReference>
<dbReference type="GO" id="GO:0005524">
    <property type="term" value="F:ATP binding"/>
    <property type="evidence" value="ECO:0007669"/>
    <property type="project" value="InterPro"/>
</dbReference>
<dbReference type="AlphaFoldDB" id="A0A7K1LGJ4"/>
<protein>
    <submittedName>
        <fullName evidence="4">AarF/ABC1/UbiB kinase family protein</fullName>
    </submittedName>
</protein>
<evidence type="ECO:0000256" key="1">
    <source>
        <dbReference type="ARBA" id="ARBA00009670"/>
    </source>
</evidence>
<comment type="similarity">
    <text evidence="1">Belongs to the protein kinase superfamily. ADCK protein kinase family.</text>
</comment>
<comment type="caution">
    <text evidence="4">The sequence shown here is derived from an EMBL/GenBank/DDBJ whole genome shotgun (WGS) entry which is preliminary data.</text>
</comment>
<feature type="domain" description="Protein kinase" evidence="3">
    <location>
        <begin position="123"/>
        <end position="474"/>
    </location>
</feature>